<sequence length="173" mass="20213">MSAYQLNRLNDILHTTSNRSIKTYALHLVVTYHVTSLTTEQLFSYIPFIWEVDLSGRYNGIRHKIEQEIIARQEIKTIKMLLALLESTNPYLRHIGADLLNSFNNEIIVEPILHYLHHTTDGFMTKRAAIYALSLFKHQQNVRQYILGEMERNASNKDAFFRANYLTIIEAMI</sequence>
<dbReference type="RefSeq" id="WP_111596984.1">
    <property type="nucleotide sequence ID" value="NZ_QLLL01000002.1"/>
</dbReference>
<dbReference type="AlphaFoldDB" id="A0A327QX07"/>
<name>A0A327QX07_9BACT</name>
<evidence type="ECO:0008006" key="3">
    <source>
        <dbReference type="Google" id="ProtNLM"/>
    </source>
</evidence>
<dbReference type="SUPFAM" id="SSF48371">
    <property type="entry name" value="ARM repeat"/>
    <property type="match status" value="1"/>
</dbReference>
<gene>
    <name evidence="1" type="ORF">LX64_01544</name>
</gene>
<keyword evidence="2" id="KW-1185">Reference proteome</keyword>
<accession>A0A327QX07</accession>
<evidence type="ECO:0000313" key="2">
    <source>
        <dbReference type="Proteomes" id="UP000249547"/>
    </source>
</evidence>
<proteinExistence type="predicted"/>
<dbReference type="InterPro" id="IPR016024">
    <property type="entry name" value="ARM-type_fold"/>
</dbReference>
<organism evidence="1 2">
    <name type="scientific">Chitinophaga skermanii</name>
    <dbReference type="NCBI Taxonomy" id="331697"/>
    <lineage>
        <taxon>Bacteria</taxon>
        <taxon>Pseudomonadati</taxon>
        <taxon>Bacteroidota</taxon>
        <taxon>Chitinophagia</taxon>
        <taxon>Chitinophagales</taxon>
        <taxon>Chitinophagaceae</taxon>
        <taxon>Chitinophaga</taxon>
    </lineage>
</organism>
<dbReference type="Proteomes" id="UP000249547">
    <property type="component" value="Unassembled WGS sequence"/>
</dbReference>
<dbReference type="EMBL" id="QLLL01000002">
    <property type="protein sequence ID" value="RAJ08890.1"/>
    <property type="molecule type" value="Genomic_DNA"/>
</dbReference>
<protein>
    <recommendedName>
        <fullName evidence="3">HEAT repeat protein</fullName>
    </recommendedName>
</protein>
<comment type="caution">
    <text evidence="1">The sequence shown here is derived from an EMBL/GenBank/DDBJ whole genome shotgun (WGS) entry which is preliminary data.</text>
</comment>
<reference evidence="1 2" key="1">
    <citation type="submission" date="2018-06" db="EMBL/GenBank/DDBJ databases">
        <title>Genomic Encyclopedia of Archaeal and Bacterial Type Strains, Phase II (KMG-II): from individual species to whole genera.</title>
        <authorList>
            <person name="Goeker M."/>
        </authorList>
    </citation>
    <scope>NUCLEOTIDE SEQUENCE [LARGE SCALE GENOMIC DNA]</scope>
    <source>
        <strain evidence="1 2">DSM 23857</strain>
    </source>
</reference>
<evidence type="ECO:0000313" key="1">
    <source>
        <dbReference type="EMBL" id="RAJ08890.1"/>
    </source>
</evidence>